<dbReference type="Gene3D" id="3.40.50.1820">
    <property type="entry name" value="alpha/beta hydrolase"/>
    <property type="match status" value="1"/>
</dbReference>
<protein>
    <submittedName>
        <fullName evidence="3">Poly(Hydroxyalkanoate) depolymerase family esterase</fullName>
    </submittedName>
</protein>
<dbReference type="GO" id="GO:0005576">
    <property type="term" value="C:extracellular region"/>
    <property type="evidence" value="ECO:0007669"/>
    <property type="project" value="InterPro"/>
</dbReference>
<reference evidence="3 4" key="1">
    <citation type="submission" date="2018-11" db="EMBL/GenBank/DDBJ databases">
        <title>Sequencing the genomes of 1000 actinobacteria strains.</title>
        <authorList>
            <person name="Klenk H.-P."/>
        </authorList>
    </citation>
    <scope>NUCLEOTIDE SEQUENCE [LARGE SCALE GENOMIC DNA]</scope>
    <source>
        <strain evidence="3 4">DSM 44254</strain>
    </source>
</reference>
<dbReference type="PANTHER" id="PTHR43037:SF5">
    <property type="entry name" value="FERULOYL ESTERASE"/>
    <property type="match status" value="1"/>
</dbReference>
<evidence type="ECO:0000313" key="3">
    <source>
        <dbReference type="EMBL" id="ROO85574.1"/>
    </source>
</evidence>
<gene>
    <name evidence="3" type="ORF">EDD29_3120</name>
</gene>
<dbReference type="RefSeq" id="WP_170201417.1">
    <property type="nucleotide sequence ID" value="NZ_RJKE01000001.1"/>
</dbReference>
<keyword evidence="2" id="KW-0378">Hydrolase</keyword>
<keyword evidence="1" id="KW-0732">Signal</keyword>
<evidence type="ECO:0000313" key="4">
    <source>
        <dbReference type="Proteomes" id="UP000272400"/>
    </source>
</evidence>
<sequence length="340" mass="35624">MYERISPDRALRRVVVLLAVLITAVAGTAAFAVRASAATGFHEVADFGADPGDLRMFAYVPPSLPAHAPVVVLFHGCGGQAQNLDVNTGWRKYADAFGFALVMPEQRPENVGTGGLIPHKCFSAWNQADRTRAGQGEAASVVTMVRHLAAEHDADLGRVFVTGYSGGGAATNVMLAAYPDFFKAGAVFFGMAYGCADTESAYFTTPPLGQCSGPLNFTTASAWGARARGAYPGYTGPRPKVQLWHGADDPVISPRSLDYQRDQWTDVFGISRIATSTTTPVSGVTKRVYGGGQVETYTVGGMGHEAPVNPGSGLANCGQPGTGHAAICGPYHASVFFGLA</sequence>
<evidence type="ECO:0000256" key="1">
    <source>
        <dbReference type="ARBA" id="ARBA00022729"/>
    </source>
</evidence>
<organism evidence="3 4">
    <name type="scientific">Actinocorallia herbida</name>
    <dbReference type="NCBI Taxonomy" id="58109"/>
    <lineage>
        <taxon>Bacteria</taxon>
        <taxon>Bacillati</taxon>
        <taxon>Actinomycetota</taxon>
        <taxon>Actinomycetes</taxon>
        <taxon>Streptosporangiales</taxon>
        <taxon>Thermomonosporaceae</taxon>
        <taxon>Actinocorallia</taxon>
    </lineage>
</organism>
<dbReference type="InterPro" id="IPR029058">
    <property type="entry name" value="AB_hydrolase_fold"/>
</dbReference>
<dbReference type="InterPro" id="IPR050955">
    <property type="entry name" value="Plant_Biomass_Hydrol_Est"/>
</dbReference>
<comment type="caution">
    <text evidence="3">The sequence shown here is derived from an EMBL/GenBank/DDBJ whole genome shotgun (WGS) entry which is preliminary data.</text>
</comment>
<accession>A0A3N1CWD1</accession>
<dbReference type="EMBL" id="RJKE01000001">
    <property type="protein sequence ID" value="ROO85574.1"/>
    <property type="molecule type" value="Genomic_DNA"/>
</dbReference>
<dbReference type="AlphaFoldDB" id="A0A3N1CWD1"/>
<name>A0A3N1CWD1_9ACTN</name>
<dbReference type="Pfam" id="PF10503">
    <property type="entry name" value="Esterase_PHB"/>
    <property type="match status" value="1"/>
</dbReference>
<dbReference type="NCBIfam" id="TIGR01840">
    <property type="entry name" value="esterase_phb"/>
    <property type="match status" value="1"/>
</dbReference>
<dbReference type="Proteomes" id="UP000272400">
    <property type="component" value="Unassembled WGS sequence"/>
</dbReference>
<dbReference type="SUPFAM" id="SSF53474">
    <property type="entry name" value="alpha/beta-Hydrolases"/>
    <property type="match status" value="2"/>
</dbReference>
<dbReference type="InterPro" id="IPR010126">
    <property type="entry name" value="Esterase_phb"/>
</dbReference>
<evidence type="ECO:0000256" key="2">
    <source>
        <dbReference type="ARBA" id="ARBA00022801"/>
    </source>
</evidence>
<dbReference type="PANTHER" id="PTHR43037">
    <property type="entry name" value="UNNAMED PRODUCT-RELATED"/>
    <property type="match status" value="1"/>
</dbReference>
<proteinExistence type="predicted"/>
<keyword evidence="4" id="KW-1185">Reference proteome</keyword>
<dbReference type="GO" id="GO:0016787">
    <property type="term" value="F:hydrolase activity"/>
    <property type="evidence" value="ECO:0007669"/>
    <property type="project" value="UniProtKB-KW"/>
</dbReference>